<feature type="compositionally biased region" description="Polar residues" evidence="1">
    <location>
        <begin position="72"/>
        <end position="85"/>
    </location>
</feature>
<feature type="compositionally biased region" description="Polar residues" evidence="1">
    <location>
        <begin position="44"/>
        <end position="55"/>
    </location>
</feature>
<feature type="region of interest" description="Disordered" evidence="1">
    <location>
        <begin position="1"/>
        <end position="85"/>
    </location>
</feature>
<feature type="compositionally biased region" description="Polar residues" evidence="1">
    <location>
        <begin position="1"/>
        <end position="35"/>
    </location>
</feature>
<accession>A0A5B0R9B3</accession>
<protein>
    <submittedName>
        <fullName evidence="2">Uncharacterized protein</fullName>
    </submittedName>
</protein>
<dbReference type="AlphaFoldDB" id="A0A5B0R9B3"/>
<reference evidence="2 3" key="1">
    <citation type="submission" date="2019-05" db="EMBL/GenBank/DDBJ databases">
        <title>Emergence of the Ug99 lineage of the wheat stem rust pathogen through somatic hybridization.</title>
        <authorList>
            <person name="Li F."/>
            <person name="Upadhyaya N.M."/>
            <person name="Sperschneider J."/>
            <person name="Matny O."/>
            <person name="Nguyen-Phuc H."/>
            <person name="Mago R."/>
            <person name="Raley C."/>
            <person name="Miller M.E."/>
            <person name="Silverstein K.A.T."/>
            <person name="Henningsen E."/>
            <person name="Hirsch C.D."/>
            <person name="Visser B."/>
            <person name="Pretorius Z.A."/>
            <person name="Steffenson B.J."/>
            <person name="Schwessinger B."/>
            <person name="Dodds P.N."/>
            <person name="Figueroa M."/>
        </authorList>
    </citation>
    <scope>NUCLEOTIDE SEQUENCE [LARGE SCALE GENOMIC DNA]</scope>
    <source>
        <strain evidence="2 3">Ug99</strain>
    </source>
</reference>
<evidence type="ECO:0000256" key="1">
    <source>
        <dbReference type="SAM" id="MobiDB-lite"/>
    </source>
</evidence>
<organism evidence="2 3">
    <name type="scientific">Puccinia graminis f. sp. tritici</name>
    <dbReference type="NCBI Taxonomy" id="56615"/>
    <lineage>
        <taxon>Eukaryota</taxon>
        <taxon>Fungi</taxon>
        <taxon>Dikarya</taxon>
        <taxon>Basidiomycota</taxon>
        <taxon>Pucciniomycotina</taxon>
        <taxon>Pucciniomycetes</taxon>
        <taxon>Pucciniales</taxon>
        <taxon>Pucciniaceae</taxon>
        <taxon>Puccinia</taxon>
    </lineage>
</organism>
<sequence>MVPSSTNHHLTRLTHLSSTKPATPSTQESSKSPLNPDNPGYDCSLTQDGSGTQAHHGSWQKDPSWAHAGQQDIPSGQYNPGASFTNHSRQQMMEYSIHKPMVYLGPPHMGYPAPMNYGTAKTFHHSAPTYTVQPQHPYWAPPQSHLAPRPAVLSPSLNAYGSIVGAWLVGCLDGQ</sequence>
<evidence type="ECO:0000313" key="2">
    <source>
        <dbReference type="EMBL" id="KAA1122391.1"/>
    </source>
</evidence>
<comment type="caution">
    <text evidence="2">The sequence shown here is derived from an EMBL/GenBank/DDBJ whole genome shotgun (WGS) entry which is preliminary data.</text>
</comment>
<evidence type="ECO:0000313" key="3">
    <source>
        <dbReference type="Proteomes" id="UP000325313"/>
    </source>
</evidence>
<proteinExistence type="predicted"/>
<dbReference type="EMBL" id="VDEP01000236">
    <property type="protein sequence ID" value="KAA1122391.1"/>
    <property type="molecule type" value="Genomic_DNA"/>
</dbReference>
<gene>
    <name evidence="2" type="ORF">PGTUg99_037373</name>
</gene>
<dbReference type="Proteomes" id="UP000325313">
    <property type="component" value="Unassembled WGS sequence"/>
</dbReference>
<name>A0A5B0R9B3_PUCGR</name>